<accession>A0A1X7TCZ3</accession>
<evidence type="ECO:0000259" key="2">
    <source>
        <dbReference type="Pfam" id="PF01764"/>
    </source>
</evidence>
<evidence type="ECO:0000256" key="1">
    <source>
        <dbReference type="SAM" id="SignalP"/>
    </source>
</evidence>
<dbReference type="SUPFAM" id="SSF53474">
    <property type="entry name" value="alpha/beta-Hydrolases"/>
    <property type="match status" value="1"/>
</dbReference>
<organism evidence="3">
    <name type="scientific">Amphimedon queenslandica</name>
    <name type="common">Sponge</name>
    <dbReference type="NCBI Taxonomy" id="400682"/>
    <lineage>
        <taxon>Eukaryota</taxon>
        <taxon>Metazoa</taxon>
        <taxon>Porifera</taxon>
        <taxon>Demospongiae</taxon>
        <taxon>Heteroscleromorpha</taxon>
        <taxon>Haplosclerida</taxon>
        <taxon>Niphatidae</taxon>
        <taxon>Amphimedon</taxon>
    </lineage>
</organism>
<dbReference type="InterPro" id="IPR002921">
    <property type="entry name" value="Fungal_lipase-type"/>
</dbReference>
<dbReference type="GO" id="GO:0006629">
    <property type="term" value="P:lipid metabolic process"/>
    <property type="evidence" value="ECO:0007669"/>
    <property type="project" value="InterPro"/>
</dbReference>
<dbReference type="EnsemblMetazoa" id="Aqu2.1.12323_001">
    <property type="protein sequence ID" value="Aqu2.1.12323_001"/>
    <property type="gene ID" value="Aqu2.1.12323"/>
</dbReference>
<dbReference type="Pfam" id="PF01764">
    <property type="entry name" value="Lipase_3"/>
    <property type="match status" value="1"/>
</dbReference>
<feature type="domain" description="Fungal lipase-type" evidence="2">
    <location>
        <begin position="7"/>
        <end position="128"/>
    </location>
</feature>
<name>A0A1X7TCZ3_AMPQE</name>
<evidence type="ECO:0000313" key="3">
    <source>
        <dbReference type="EnsemblMetazoa" id="Aqu2.1.12323_001"/>
    </source>
</evidence>
<dbReference type="PANTHER" id="PTHR45856">
    <property type="entry name" value="ALPHA/BETA-HYDROLASES SUPERFAMILY PROTEIN"/>
    <property type="match status" value="1"/>
</dbReference>
<dbReference type="AlphaFoldDB" id="A0A1X7TCZ3"/>
<dbReference type="CDD" id="cd00519">
    <property type="entry name" value="Lipase_3"/>
    <property type="match status" value="1"/>
</dbReference>
<keyword evidence="1" id="KW-0732">Signal</keyword>
<dbReference type="Gene3D" id="3.40.50.1820">
    <property type="entry name" value="alpha/beta hydrolase"/>
    <property type="match status" value="1"/>
</dbReference>
<feature type="signal peptide" evidence="1">
    <location>
        <begin position="1"/>
        <end position="20"/>
    </location>
</feature>
<dbReference type="InterPro" id="IPR051218">
    <property type="entry name" value="Sec_MonoDiacylglyc_Lipase"/>
</dbReference>
<dbReference type="InParanoid" id="A0A1X7TCZ3"/>
<reference evidence="3" key="1">
    <citation type="submission" date="2017-05" db="UniProtKB">
        <authorList>
            <consortium name="EnsemblMetazoa"/>
        </authorList>
    </citation>
    <scope>IDENTIFICATION</scope>
</reference>
<dbReference type="InterPro" id="IPR029058">
    <property type="entry name" value="AB_hydrolase_fold"/>
</dbReference>
<sequence length="178" mass="19560">MTRLLLLLFVGTNSFTNVVTDLSFLRKKIISTSQEYAHGGFVNALNSVYRSIETSIADDLGNKRLVITGHSLGGALASLLTFNLSVEYRDSEPVLYVYGCPPVGDENLSAFFEGKPSYVITIQGDPVSTGTLVTIGPWAGLYKPMEEFYLPKAAGHSLSDYIEQLEKLNEKKLALIFE</sequence>
<feature type="chain" id="PRO_5010885607" description="Fungal lipase-type domain-containing protein" evidence="1">
    <location>
        <begin position="21"/>
        <end position="178"/>
    </location>
</feature>
<protein>
    <recommendedName>
        <fullName evidence="2">Fungal lipase-type domain-containing protein</fullName>
    </recommendedName>
</protein>
<proteinExistence type="predicted"/>
<dbReference type="PANTHER" id="PTHR45856:SF24">
    <property type="entry name" value="FUNGAL LIPASE-LIKE DOMAIN-CONTAINING PROTEIN"/>
    <property type="match status" value="1"/>
</dbReference>